<reference evidence="1 2" key="1">
    <citation type="submission" date="2023-09" db="EMBL/GenBank/DDBJ databases">
        <title>Different Types of Thermotolerant Ring-Cleaving Dioxygenases derived from Aeribacillus composti HB-1 applied for multiple aromatic hydrocarbons removal.</title>
        <authorList>
            <person name="Cao L."/>
            <person name="Li M."/>
            <person name="Ma T."/>
        </authorList>
    </citation>
    <scope>NUCLEOTIDE SEQUENCE [LARGE SCALE GENOMIC DNA]</scope>
    <source>
        <strain evidence="1 2">HB-1</strain>
    </source>
</reference>
<dbReference type="GeneID" id="301124780"/>
<dbReference type="InterPro" id="IPR032617">
    <property type="entry name" value="DUF4885"/>
</dbReference>
<sequence>MNIHSIRTSITAYSSYQTNKTGKKAEEKDETIIQSKNDWVSDLDRKIQLLDEHYRKVTEQNKRFKDPVQHINDKYINRNSPYFRHDMTELERKIAHRNEISWLYNGLAGSYDLRDAVLRDQPLIQGDVEVAERKAYNRQKVNEQIKQLFEKYQINVPDGVKLTFTIDPNTYKLTVSGTDDTELIRLIEEALNSANNAKELFIHIIKSRSHDNTQFTPEKYDKYNLVRVIKNATGYNLKDLAVVDGKFVTEDGTDIFELYKRSLRQNPYVTEEDYRVLTTHYGPQLYDLAKNGFDSIPDLILSISYENGSLYDIGQKENYGTGKTDWIDELKAGKLK</sequence>
<dbReference type="Proteomes" id="UP001303701">
    <property type="component" value="Chromosome"/>
</dbReference>
<dbReference type="RefSeq" id="WP_311066824.1">
    <property type="nucleotide sequence ID" value="NZ_CP134501.1"/>
</dbReference>
<accession>A0ABY9WDG6</accession>
<protein>
    <submittedName>
        <fullName evidence="1">DUF4885 family protein</fullName>
    </submittedName>
</protein>
<evidence type="ECO:0000313" key="2">
    <source>
        <dbReference type="Proteomes" id="UP001303701"/>
    </source>
</evidence>
<proteinExistence type="predicted"/>
<name>A0ABY9WDG6_9BACI</name>
<dbReference type="Pfam" id="PF16226">
    <property type="entry name" value="DUF4885"/>
    <property type="match status" value="1"/>
</dbReference>
<keyword evidence="2" id="KW-1185">Reference proteome</keyword>
<dbReference type="EMBL" id="CP134501">
    <property type="protein sequence ID" value="WNF33554.1"/>
    <property type="molecule type" value="Genomic_DNA"/>
</dbReference>
<organism evidence="1 2">
    <name type="scientific">Aeribacillus composti</name>
    <dbReference type="NCBI Taxonomy" id="1868734"/>
    <lineage>
        <taxon>Bacteria</taxon>
        <taxon>Bacillati</taxon>
        <taxon>Bacillota</taxon>
        <taxon>Bacilli</taxon>
        <taxon>Bacillales</taxon>
        <taxon>Bacillaceae</taxon>
        <taxon>Aeribacillus</taxon>
    </lineage>
</organism>
<evidence type="ECO:0000313" key="1">
    <source>
        <dbReference type="EMBL" id="WNF33554.1"/>
    </source>
</evidence>
<gene>
    <name evidence="1" type="ORF">RI196_02350</name>
</gene>